<keyword evidence="4" id="KW-0804">Transcription</keyword>
<dbReference type="SUPFAM" id="SSF53850">
    <property type="entry name" value="Periplasmic binding protein-like II"/>
    <property type="match status" value="1"/>
</dbReference>
<accession>A0A6L6YET9</accession>
<comment type="caution">
    <text evidence="6">The sequence shown here is derived from an EMBL/GenBank/DDBJ whole genome shotgun (WGS) entry which is preliminary data.</text>
</comment>
<evidence type="ECO:0000313" key="6">
    <source>
        <dbReference type="EMBL" id="MVX56150.1"/>
    </source>
</evidence>
<comment type="similarity">
    <text evidence="1">Belongs to the LysR transcriptional regulatory family.</text>
</comment>
<dbReference type="InterPro" id="IPR005119">
    <property type="entry name" value="LysR_subst-bd"/>
</dbReference>
<keyword evidence="7" id="KW-1185">Reference proteome</keyword>
<proteinExistence type="inferred from homology"/>
<name>A0A6L6YET9_9BURK</name>
<dbReference type="OrthoDB" id="9786526at2"/>
<dbReference type="EMBL" id="WSRP01000006">
    <property type="protein sequence ID" value="MVX56150.1"/>
    <property type="molecule type" value="Genomic_DNA"/>
</dbReference>
<dbReference type="InterPro" id="IPR058163">
    <property type="entry name" value="LysR-type_TF_proteobact-type"/>
</dbReference>
<dbReference type="PANTHER" id="PTHR30537">
    <property type="entry name" value="HTH-TYPE TRANSCRIPTIONAL REGULATOR"/>
    <property type="match status" value="1"/>
</dbReference>
<dbReference type="Pfam" id="PF03466">
    <property type="entry name" value="LysR_substrate"/>
    <property type="match status" value="1"/>
</dbReference>
<keyword evidence="2" id="KW-0805">Transcription regulation</keyword>
<dbReference type="GO" id="GO:0006351">
    <property type="term" value="P:DNA-templated transcription"/>
    <property type="evidence" value="ECO:0007669"/>
    <property type="project" value="TreeGrafter"/>
</dbReference>
<dbReference type="Gene3D" id="3.40.190.290">
    <property type="match status" value="1"/>
</dbReference>
<dbReference type="PANTHER" id="PTHR30537:SF21">
    <property type="entry name" value="HTH-TYPE TRANSCRIPTIONAL REGULATOR SINR-RELATED"/>
    <property type="match status" value="1"/>
</dbReference>
<dbReference type="InterPro" id="IPR036388">
    <property type="entry name" value="WH-like_DNA-bd_sf"/>
</dbReference>
<evidence type="ECO:0000259" key="5">
    <source>
        <dbReference type="PROSITE" id="PS50931"/>
    </source>
</evidence>
<dbReference type="SUPFAM" id="SSF46785">
    <property type="entry name" value="Winged helix' DNA-binding domain"/>
    <property type="match status" value="1"/>
</dbReference>
<evidence type="ECO:0000256" key="1">
    <source>
        <dbReference type="ARBA" id="ARBA00009437"/>
    </source>
</evidence>
<evidence type="ECO:0000256" key="2">
    <source>
        <dbReference type="ARBA" id="ARBA00023015"/>
    </source>
</evidence>
<dbReference type="RefSeq" id="WP_160334582.1">
    <property type="nucleotide sequence ID" value="NZ_CALPCV010000035.1"/>
</dbReference>
<dbReference type="Proteomes" id="UP000472580">
    <property type="component" value="Unassembled WGS sequence"/>
</dbReference>
<dbReference type="GO" id="GO:0003700">
    <property type="term" value="F:DNA-binding transcription factor activity"/>
    <property type="evidence" value="ECO:0007669"/>
    <property type="project" value="InterPro"/>
</dbReference>
<dbReference type="AlphaFoldDB" id="A0A6L6YET9"/>
<protein>
    <submittedName>
        <fullName evidence="6">LysR family transcriptional regulator</fullName>
    </submittedName>
</protein>
<dbReference type="InterPro" id="IPR000847">
    <property type="entry name" value="LysR_HTH_N"/>
</dbReference>
<gene>
    <name evidence="6" type="ORF">E5987_02875</name>
</gene>
<dbReference type="Pfam" id="PF00126">
    <property type="entry name" value="HTH_1"/>
    <property type="match status" value="1"/>
</dbReference>
<keyword evidence="3" id="KW-0238">DNA-binding</keyword>
<sequence length="327" mass="36905">MSKLDDMNLWRVFLSLCGTRNFSYTAAELDVEVSTVSRNLSQLEKTVGQSLFQRTRPLKLTREGEKILSIIEPVIHQHTDAIDRILKNNSLLEGGIRLSVSHGVATRHLRPFLEDFNKLYPNVSFTIAGSGSINDVTSYKADIACVSGMHEGKDLMLLPRGRNIYVPVATPSYIKKFGMPTDPSDLTNFKALQFDGATRSRFKTMRSADRTVEIDQKHVMVIGSILGIKDFVLEDYGFCLDMPLFLCIDELLEKKLVPVLPGWACEPAPTYVACTQSAWRNKLNRVFIKYLQESFLAFFEAIETKAAPVWKLPFDDSPSNLRKDLSE</sequence>
<evidence type="ECO:0000256" key="3">
    <source>
        <dbReference type="ARBA" id="ARBA00023125"/>
    </source>
</evidence>
<reference evidence="6 7" key="1">
    <citation type="submission" date="2019-12" db="EMBL/GenBank/DDBJ databases">
        <title>Microbes associate with the intestines of laboratory mice.</title>
        <authorList>
            <person name="Navarre W."/>
            <person name="Wong E."/>
        </authorList>
    </citation>
    <scope>NUCLEOTIDE SEQUENCE [LARGE SCALE GENOMIC DNA]</scope>
    <source>
        <strain evidence="6 7">NM82_D38</strain>
    </source>
</reference>
<evidence type="ECO:0000256" key="4">
    <source>
        <dbReference type="ARBA" id="ARBA00023163"/>
    </source>
</evidence>
<feature type="domain" description="HTH lysR-type" evidence="5">
    <location>
        <begin position="5"/>
        <end position="61"/>
    </location>
</feature>
<dbReference type="InterPro" id="IPR036390">
    <property type="entry name" value="WH_DNA-bd_sf"/>
</dbReference>
<dbReference type="Gene3D" id="1.10.10.10">
    <property type="entry name" value="Winged helix-like DNA-binding domain superfamily/Winged helix DNA-binding domain"/>
    <property type="match status" value="1"/>
</dbReference>
<evidence type="ECO:0000313" key="7">
    <source>
        <dbReference type="Proteomes" id="UP000472580"/>
    </source>
</evidence>
<dbReference type="PROSITE" id="PS50931">
    <property type="entry name" value="HTH_LYSR"/>
    <property type="match status" value="1"/>
</dbReference>
<organism evidence="6 7">
    <name type="scientific">Parasutterella muris</name>
    <dbReference type="NCBI Taxonomy" id="2565572"/>
    <lineage>
        <taxon>Bacteria</taxon>
        <taxon>Pseudomonadati</taxon>
        <taxon>Pseudomonadota</taxon>
        <taxon>Betaproteobacteria</taxon>
        <taxon>Burkholderiales</taxon>
        <taxon>Sutterellaceae</taxon>
        <taxon>Parasutterella</taxon>
    </lineage>
</organism>
<dbReference type="GO" id="GO:0043565">
    <property type="term" value="F:sequence-specific DNA binding"/>
    <property type="evidence" value="ECO:0007669"/>
    <property type="project" value="TreeGrafter"/>
</dbReference>